<gene>
    <name evidence="3" type="ORF">TDUB1175_LOCUS9500</name>
</gene>
<feature type="compositionally biased region" description="Polar residues" evidence="2">
    <location>
        <begin position="31"/>
        <end position="65"/>
    </location>
</feature>
<keyword evidence="1" id="KW-0175">Coiled coil</keyword>
<feature type="compositionally biased region" description="Polar residues" evidence="2">
    <location>
        <begin position="257"/>
        <end position="268"/>
    </location>
</feature>
<feature type="compositionally biased region" description="Basic and acidic residues" evidence="2">
    <location>
        <begin position="324"/>
        <end position="337"/>
    </location>
</feature>
<evidence type="ECO:0000256" key="1">
    <source>
        <dbReference type="SAM" id="Coils"/>
    </source>
</evidence>
<feature type="coiled-coil region" evidence="1">
    <location>
        <begin position="338"/>
        <end position="365"/>
    </location>
</feature>
<feature type="region of interest" description="Disordered" evidence="2">
    <location>
        <begin position="257"/>
        <end position="289"/>
    </location>
</feature>
<sequence>MSLTPPPQIPSGNDGAGAPPPPPSVGITDPPITSLSPQLAINHQQEPFSSPPTASANSIDSTSAPQPRPPKQLERRSLELLSDVSSIAAPTSVPHPPAICVPPMIRPSQNDSDPQVQVQVQVNAQPSSQAPTQVVAVRAQDAPTPPTLSAQAQAEAATREVVPTPPKGKSRKHILLSRHSPLAASPHSPALPSAKRYITIAPTPTATTASPQDTNHALLHNNHQNNQFYHHSRLLPVVTPTAGDGTSVIQNVVSNPTAHTGASESEPQAPNPPPLWIGQHSSGTTEQALPPQQPILLPAIEEEVEETKAKPNKRLRTSSEEEDRDRSKEAENMKIDPEAVAEAVARAAEQQRAELERAAMMAEVARAAQAEAQAQAQALAVVQAQALAPPPPLPPHPPPPLLRLSPLRILLPPRIRPPPPLR</sequence>
<evidence type="ECO:0000313" key="3">
    <source>
        <dbReference type="EMBL" id="CAD8309822.1"/>
    </source>
</evidence>
<protein>
    <submittedName>
        <fullName evidence="3">Uncharacterized protein</fullName>
    </submittedName>
</protein>
<feature type="region of interest" description="Disordered" evidence="2">
    <location>
        <begin position="144"/>
        <end position="171"/>
    </location>
</feature>
<accession>A0A7R9Z6P2</accession>
<proteinExistence type="predicted"/>
<dbReference type="AlphaFoldDB" id="A0A7R9Z6P2"/>
<feature type="region of interest" description="Disordered" evidence="2">
    <location>
        <begin position="304"/>
        <end position="337"/>
    </location>
</feature>
<reference evidence="3" key="1">
    <citation type="submission" date="2021-01" db="EMBL/GenBank/DDBJ databases">
        <authorList>
            <person name="Corre E."/>
            <person name="Pelletier E."/>
            <person name="Niang G."/>
            <person name="Scheremetjew M."/>
            <person name="Finn R."/>
            <person name="Kale V."/>
            <person name="Holt S."/>
            <person name="Cochrane G."/>
            <person name="Meng A."/>
            <person name="Brown T."/>
            <person name="Cohen L."/>
        </authorList>
    </citation>
    <scope>NUCLEOTIDE SEQUENCE</scope>
    <source>
        <strain evidence="3">CCMP147</strain>
    </source>
</reference>
<organism evidence="3">
    <name type="scientific">Pseudictyota dubia</name>
    <dbReference type="NCBI Taxonomy" id="2749911"/>
    <lineage>
        <taxon>Eukaryota</taxon>
        <taxon>Sar</taxon>
        <taxon>Stramenopiles</taxon>
        <taxon>Ochrophyta</taxon>
        <taxon>Bacillariophyta</taxon>
        <taxon>Mediophyceae</taxon>
        <taxon>Biddulphiophycidae</taxon>
        <taxon>Eupodiscales</taxon>
        <taxon>Odontellaceae</taxon>
        <taxon>Pseudictyota</taxon>
    </lineage>
</organism>
<name>A0A7R9Z6P2_9STRA</name>
<feature type="region of interest" description="Disordered" evidence="2">
    <location>
        <begin position="1"/>
        <end position="114"/>
    </location>
</feature>
<dbReference type="EMBL" id="HBED01019097">
    <property type="protein sequence ID" value="CAD8309822.1"/>
    <property type="molecule type" value="Transcribed_RNA"/>
</dbReference>
<evidence type="ECO:0000256" key="2">
    <source>
        <dbReference type="SAM" id="MobiDB-lite"/>
    </source>
</evidence>